<dbReference type="PROSITE" id="PS50994">
    <property type="entry name" value="INTEGRASE"/>
    <property type="match status" value="1"/>
</dbReference>
<sequence>MGRKRISKGWCCQKDRCAKLSSVIPGTASFQFTTTMERNFVEIGLEDHQVRCLVDSGASFSCISQHQLYRLNTTTAIQRSTINSAIGVCGEVHAIIGEIVLQLSFGQYKINQKFRIFETLHAKAILGLDFLRDNKVKTDFENMTLTIPTQKNTAMNIEHQNSVAHVTIATFQDNSAVIALAETVNTVILEPQSETIIPVKIPKFHMGSTVILEPCHKLQSRFSIAGGKTVSNIDDNNMGIYRLLNPTNQTIYLDSKLQIAVAQLVNFRNIHAFKEQDEGFLCSVLESEKYSNNNCKNVLADLGINLDDTDLSLNQQQKLYKFLSQNRDIFAKDLSELGKTEMHYHTIHTKGDKVVSLAPYRQSPQMRAEIERQLDEMERHGIIEESTSPFHSPVVLVKKQNGEFRFCVDFRVLNKITEPLSFGIPHMSDILDTLADAKPELYSTIDLRSGFWQVPLDPATKYKSAFITHKGVYEFNRLAFGMANYYRKFVKDYACIATPLTSLLKKNIKFNWTLECQRAFDTLKNALISAPILVFPEFDKPFILSTDASEYSMGYVLSQIQNGVEHSIAYGGRSLRGESEENVIANIQETEIQEPELKNLSKYQKECRDFSEIYNYKFNRKLPDDAILARTIVAESYNFEIEDGILKHFYSKRCKQVPRHERLVKQIAVPRILRDDVLRSYHDCILGGGHQGFDRTYSSLRNKYFWPSMYEDIRQYVKTCEVCQQSKRNYGAKRPPLKPQISDDIFSRWHMDILSGLPTTPDKYKHVLLVVDSYSKWSEIFPLKTQEAGEIAGILYREIISRYGAPRVLISDRGRNFTSNLVKALSEMFQITRHLTSSYHPQTNGSVERMNSVILQSIRSYAKDQQDDWVHLLPGIMMAYRATPATQSTDFSPFFLLFGREMCLPIDTSLIPKEHLAQDHRIFLGRILQNLERTRKIASENIEVAQERNKRQYDKTAQEPEFRPTQRVWLYCTKVPVGKAPKLHRKWVGPYYITLVNRSNHTYRIRNCANNKEVKSLVTAHRLKPYYDPNTRPTNPPPEHENDEDELDPDEIGQQPNNDRQQQNREQRNGHNNDRQQNRDQQNGDKNNRQQPNRRQRNDDNIIRGQRNDDNNDRLQTNRDQTIGNNKKNQPQNPPVGNTKPSCQDCKRGNCTPFREENIDRLMASNRGNGTLYYKIKFKTGQTEWHFPCKILTNIVRQFHADRTMSGKKRKRPLNQTKHKFFNKSDNLGNEENNKTSDNSQKESVNVLSTNNNPSLEYSQLEKLLAVRFINQRAYFLIQTGIIQRWHSITSVRNHAHNFLKYFTTIFEERLLQEKLSYLKEKHQGTLKQDFSSCGQGYELHEARVDNSGKMEFLLSWDEPKYASRMADF</sequence>
<dbReference type="SUPFAM" id="SSF53098">
    <property type="entry name" value="Ribonuclease H-like"/>
    <property type="match status" value="1"/>
</dbReference>
<keyword evidence="1" id="KW-0808">Transferase</keyword>
<dbReference type="FunFam" id="3.30.420.10:FF:000032">
    <property type="entry name" value="Retrovirus-related Pol polyprotein from transposon 297-like Protein"/>
    <property type="match status" value="1"/>
</dbReference>
<keyword evidence="3" id="KW-0540">Nuclease</keyword>
<dbReference type="InterPro" id="IPR001969">
    <property type="entry name" value="Aspartic_peptidase_AS"/>
</dbReference>
<evidence type="ECO:0000259" key="12">
    <source>
        <dbReference type="PROSITE" id="PS50994"/>
    </source>
</evidence>
<evidence type="ECO:0000256" key="5">
    <source>
        <dbReference type="ARBA" id="ARBA00022801"/>
    </source>
</evidence>
<evidence type="ECO:0000256" key="3">
    <source>
        <dbReference type="ARBA" id="ARBA00022722"/>
    </source>
</evidence>
<dbReference type="Gene3D" id="2.40.70.10">
    <property type="entry name" value="Acid Proteases"/>
    <property type="match status" value="1"/>
</dbReference>
<dbReference type="InterPro" id="IPR001584">
    <property type="entry name" value="Integrase_cat-core"/>
</dbReference>
<dbReference type="Pfam" id="PF00078">
    <property type="entry name" value="RVT_1"/>
    <property type="match status" value="1"/>
</dbReference>
<dbReference type="PROSITE" id="PS00141">
    <property type="entry name" value="ASP_PROTEASE"/>
    <property type="match status" value="1"/>
</dbReference>
<dbReference type="InterPro" id="IPR000477">
    <property type="entry name" value="RT_dom"/>
</dbReference>
<dbReference type="FunFam" id="1.10.340.70:FF:000001">
    <property type="entry name" value="Retrovirus-related Pol polyprotein from transposon gypsy-like Protein"/>
    <property type="match status" value="1"/>
</dbReference>
<dbReference type="InterPro" id="IPR043502">
    <property type="entry name" value="DNA/RNA_pol_sf"/>
</dbReference>
<dbReference type="GO" id="GO:0015074">
    <property type="term" value="P:DNA integration"/>
    <property type="evidence" value="ECO:0007669"/>
    <property type="project" value="UniProtKB-KW"/>
</dbReference>
<feature type="compositionally biased region" description="Polar residues" evidence="11">
    <location>
        <begin position="1224"/>
        <end position="1248"/>
    </location>
</feature>
<dbReference type="PANTHER" id="PTHR37984">
    <property type="entry name" value="PROTEIN CBG26694"/>
    <property type="match status" value="1"/>
</dbReference>
<evidence type="ECO:0000256" key="10">
    <source>
        <dbReference type="ARBA" id="ARBA00023268"/>
    </source>
</evidence>
<keyword evidence="7" id="KW-0694">RNA-binding</keyword>
<dbReference type="OrthoDB" id="6155307at2759"/>
<dbReference type="InterPro" id="IPR021109">
    <property type="entry name" value="Peptidase_aspartic_dom_sf"/>
</dbReference>
<dbReference type="SUPFAM" id="SSF56672">
    <property type="entry name" value="DNA/RNA polymerases"/>
    <property type="match status" value="1"/>
</dbReference>
<gene>
    <name evidence="13" type="ORF">MEDL_11963</name>
</gene>
<dbReference type="GO" id="GO:0006508">
    <property type="term" value="P:proteolysis"/>
    <property type="evidence" value="ECO:0007669"/>
    <property type="project" value="InterPro"/>
</dbReference>
<protein>
    <recommendedName>
        <fullName evidence="12">Integrase catalytic domain-containing protein</fullName>
    </recommendedName>
</protein>
<dbReference type="InterPro" id="IPR043128">
    <property type="entry name" value="Rev_trsase/Diguanyl_cyclase"/>
</dbReference>
<dbReference type="GO" id="GO:0003964">
    <property type="term" value="F:RNA-directed DNA polymerase activity"/>
    <property type="evidence" value="ECO:0007669"/>
    <property type="project" value="UniProtKB-KW"/>
</dbReference>
<proteinExistence type="predicted"/>
<dbReference type="GO" id="GO:0003723">
    <property type="term" value="F:RNA binding"/>
    <property type="evidence" value="ECO:0007669"/>
    <property type="project" value="UniProtKB-KW"/>
</dbReference>
<dbReference type="CDD" id="cd00303">
    <property type="entry name" value="retropepsin_like"/>
    <property type="match status" value="1"/>
</dbReference>
<dbReference type="Gene3D" id="3.30.70.270">
    <property type="match status" value="1"/>
</dbReference>
<dbReference type="Pfam" id="PF13975">
    <property type="entry name" value="gag-asp_proteas"/>
    <property type="match status" value="1"/>
</dbReference>
<dbReference type="SUPFAM" id="SSF50630">
    <property type="entry name" value="Acid proteases"/>
    <property type="match status" value="1"/>
</dbReference>
<keyword evidence="14" id="KW-1185">Reference proteome</keyword>
<evidence type="ECO:0000256" key="4">
    <source>
        <dbReference type="ARBA" id="ARBA00022759"/>
    </source>
</evidence>
<dbReference type="PANTHER" id="PTHR37984:SF5">
    <property type="entry name" value="PROTEIN NYNRIN-LIKE"/>
    <property type="match status" value="1"/>
</dbReference>
<dbReference type="GO" id="GO:0004190">
    <property type="term" value="F:aspartic-type endopeptidase activity"/>
    <property type="evidence" value="ECO:0007669"/>
    <property type="project" value="InterPro"/>
</dbReference>
<feature type="region of interest" description="Disordered" evidence="11">
    <location>
        <begin position="1203"/>
        <end position="1248"/>
    </location>
</feature>
<dbReference type="Pfam" id="PF17919">
    <property type="entry name" value="RT_RNaseH_2"/>
    <property type="match status" value="1"/>
</dbReference>
<dbReference type="GO" id="GO:0004519">
    <property type="term" value="F:endonuclease activity"/>
    <property type="evidence" value="ECO:0007669"/>
    <property type="project" value="UniProtKB-KW"/>
</dbReference>
<dbReference type="Pfam" id="PF17921">
    <property type="entry name" value="Integrase_H2C2"/>
    <property type="match status" value="1"/>
</dbReference>
<reference evidence="13" key="1">
    <citation type="submission" date="2021-03" db="EMBL/GenBank/DDBJ databases">
        <authorList>
            <person name="Bekaert M."/>
        </authorList>
    </citation>
    <scope>NUCLEOTIDE SEQUENCE</scope>
</reference>
<evidence type="ECO:0000256" key="8">
    <source>
        <dbReference type="ARBA" id="ARBA00022908"/>
    </source>
</evidence>
<evidence type="ECO:0000256" key="9">
    <source>
        <dbReference type="ARBA" id="ARBA00022918"/>
    </source>
</evidence>
<name>A0A8S3QQ67_MYTED</name>
<feature type="domain" description="Integrase catalytic" evidence="12">
    <location>
        <begin position="735"/>
        <end position="901"/>
    </location>
</feature>
<keyword evidence="8" id="KW-0229">DNA integration</keyword>
<dbReference type="Gene3D" id="3.10.10.10">
    <property type="entry name" value="HIV Type 1 Reverse Transcriptase, subunit A, domain 1"/>
    <property type="match status" value="1"/>
</dbReference>
<dbReference type="FunFam" id="3.30.70.270:FF:000020">
    <property type="entry name" value="Transposon Tf2-6 polyprotein-like Protein"/>
    <property type="match status" value="1"/>
</dbReference>
<feature type="compositionally biased region" description="Basic residues" evidence="11">
    <location>
        <begin position="1206"/>
        <end position="1222"/>
    </location>
</feature>
<evidence type="ECO:0000256" key="11">
    <source>
        <dbReference type="SAM" id="MobiDB-lite"/>
    </source>
</evidence>
<evidence type="ECO:0000313" key="14">
    <source>
        <dbReference type="Proteomes" id="UP000683360"/>
    </source>
</evidence>
<dbReference type="InterPro" id="IPR041577">
    <property type="entry name" value="RT_RNaseH_2"/>
</dbReference>
<evidence type="ECO:0000256" key="1">
    <source>
        <dbReference type="ARBA" id="ARBA00022679"/>
    </source>
</evidence>
<dbReference type="CDD" id="cd01647">
    <property type="entry name" value="RT_LTR"/>
    <property type="match status" value="1"/>
</dbReference>
<keyword evidence="9" id="KW-0695">RNA-directed DNA polymerase</keyword>
<feature type="region of interest" description="Disordered" evidence="11">
    <location>
        <begin position="1020"/>
        <end position="1144"/>
    </location>
</feature>
<accession>A0A8S3QQ67</accession>
<evidence type="ECO:0000256" key="7">
    <source>
        <dbReference type="ARBA" id="ARBA00022884"/>
    </source>
</evidence>
<dbReference type="Proteomes" id="UP000683360">
    <property type="component" value="Unassembled WGS sequence"/>
</dbReference>
<feature type="compositionally biased region" description="Basic and acidic residues" evidence="11">
    <location>
        <begin position="1062"/>
        <end position="1088"/>
    </location>
</feature>
<comment type="caution">
    <text evidence="13">The sequence shown here is derived from an EMBL/GenBank/DDBJ whole genome shotgun (WGS) entry which is preliminary data.</text>
</comment>
<dbReference type="Gene3D" id="3.30.420.10">
    <property type="entry name" value="Ribonuclease H-like superfamily/Ribonuclease H"/>
    <property type="match status" value="1"/>
</dbReference>
<keyword evidence="6" id="KW-0460">Magnesium</keyword>
<evidence type="ECO:0000256" key="6">
    <source>
        <dbReference type="ARBA" id="ARBA00022842"/>
    </source>
</evidence>
<dbReference type="InterPro" id="IPR012337">
    <property type="entry name" value="RNaseH-like_sf"/>
</dbReference>
<keyword evidence="5" id="KW-0378">Hydrolase</keyword>
<keyword evidence="4" id="KW-0255">Endonuclease</keyword>
<keyword evidence="10" id="KW-0511">Multifunctional enzyme</keyword>
<evidence type="ECO:0000313" key="13">
    <source>
        <dbReference type="EMBL" id="CAG2197130.1"/>
    </source>
</evidence>
<dbReference type="EMBL" id="CAJPWZ010000624">
    <property type="protein sequence ID" value="CAG2197130.1"/>
    <property type="molecule type" value="Genomic_DNA"/>
</dbReference>
<feature type="compositionally biased region" description="Basic and acidic residues" evidence="11">
    <location>
        <begin position="1096"/>
        <end position="1117"/>
    </location>
</feature>
<dbReference type="Gene3D" id="1.10.340.70">
    <property type="match status" value="1"/>
</dbReference>
<keyword evidence="2" id="KW-0548">Nucleotidyltransferase</keyword>
<dbReference type="InterPro" id="IPR041588">
    <property type="entry name" value="Integrase_H2C2"/>
</dbReference>
<feature type="compositionally biased region" description="Acidic residues" evidence="11">
    <location>
        <begin position="1041"/>
        <end position="1051"/>
    </location>
</feature>
<dbReference type="Pfam" id="PF00665">
    <property type="entry name" value="rve"/>
    <property type="match status" value="1"/>
</dbReference>
<evidence type="ECO:0000256" key="2">
    <source>
        <dbReference type="ARBA" id="ARBA00022695"/>
    </source>
</evidence>
<dbReference type="InterPro" id="IPR050951">
    <property type="entry name" value="Retrovirus_Pol_polyprotein"/>
</dbReference>
<dbReference type="InterPro" id="IPR036397">
    <property type="entry name" value="RNaseH_sf"/>
</dbReference>
<organism evidence="13 14">
    <name type="scientific">Mytilus edulis</name>
    <name type="common">Blue mussel</name>
    <dbReference type="NCBI Taxonomy" id="6550"/>
    <lineage>
        <taxon>Eukaryota</taxon>
        <taxon>Metazoa</taxon>
        <taxon>Spiralia</taxon>
        <taxon>Lophotrochozoa</taxon>
        <taxon>Mollusca</taxon>
        <taxon>Bivalvia</taxon>
        <taxon>Autobranchia</taxon>
        <taxon>Pteriomorphia</taxon>
        <taxon>Mytilida</taxon>
        <taxon>Mytiloidea</taxon>
        <taxon>Mytilidae</taxon>
        <taxon>Mytilinae</taxon>
        <taxon>Mytilus</taxon>
    </lineage>
</organism>